<dbReference type="Pfam" id="PF00102">
    <property type="entry name" value="Y_phosphatase"/>
    <property type="match status" value="2"/>
</dbReference>
<evidence type="ECO:0000256" key="1">
    <source>
        <dbReference type="ARBA" id="ARBA00009580"/>
    </source>
</evidence>
<accession>A0A9D4BXZ2</accession>
<evidence type="ECO:0000256" key="4">
    <source>
        <dbReference type="ARBA" id="ARBA00022912"/>
    </source>
</evidence>
<dbReference type="PANTHER" id="PTHR19134">
    <property type="entry name" value="RECEPTOR-TYPE TYROSINE-PROTEIN PHOSPHATASE"/>
    <property type="match status" value="1"/>
</dbReference>
<dbReference type="CDD" id="cd00047">
    <property type="entry name" value="PTPc"/>
    <property type="match status" value="2"/>
</dbReference>
<dbReference type="InterPro" id="IPR029021">
    <property type="entry name" value="Prot-tyrosine_phosphatase-like"/>
</dbReference>
<dbReference type="GO" id="GO:0004725">
    <property type="term" value="F:protein tyrosine phosphatase activity"/>
    <property type="evidence" value="ECO:0007669"/>
    <property type="project" value="UniProtKB-EC"/>
</dbReference>
<evidence type="ECO:0000313" key="11">
    <source>
        <dbReference type="Proteomes" id="UP000828390"/>
    </source>
</evidence>
<proteinExistence type="inferred from homology"/>
<dbReference type="InterPro" id="IPR003595">
    <property type="entry name" value="Tyr_Pase_cat"/>
</dbReference>
<dbReference type="SMART" id="SM00181">
    <property type="entry name" value="EGF"/>
    <property type="match status" value="9"/>
</dbReference>
<gene>
    <name evidence="10" type="ORF">DPMN_072825</name>
</gene>
<evidence type="ECO:0000256" key="2">
    <source>
        <dbReference type="ARBA" id="ARBA00013064"/>
    </source>
</evidence>
<reference evidence="10" key="2">
    <citation type="submission" date="2020-11" db="EMBL/GenBank/DDBJ databases">
        <authorList>
            <person name="McCartney M.A."/>
            <person name="Auch B."/>
            <person name="Kono T."/>
            <person name="Mallez S."/>
            <person name="Becker A."/>
            <person name="Gohl D.M."/>
            <person name="Silverstein K.A.T."/>
            <person name="Koren S."/>
            <person name="Bechman K.B."/>
            <person name="Herman A."/>
            <person name="Abrahante J.E."/>
            <person name="Garbe J."/>
        </authorList>
    </citation>
    <scope>NUCLEOTIDE SEQUENCE</scope>
    <source>
        <strain evidence="10">Duluth1</strain>
        <tissue evidence="10">Whole animal</tissue>
    </source>
</reference>
<dbReference type="Gene3D" id="3.90.190.10">
    <property type="entry name" value="Protein tyrosine phosphatase superfamily"/>
    <property type="match status" value="2"/>
</dbReference>
<feature type="domain" description="Tyrosine-protein phosphatase" evidence="8">
    <location>
        <begin position="828"/>
        <end position="1092"/>
    </location>
</feature>
<evidence type="ECO:0000259" key="8">
    <source>
        <dbReference type="PROSITE" id="PS50055"/>
    </source>
</evidence>
<protein>
    <recommendedName>
        <fullName evidence="2">protein-tyrosine-phosphatase</fullName>
        <ecNumber evidence="2">3.1.3.48</ecNumber>
    </recommendedName>
</protein>
<dbReference type="InterPro" id="IPR000242">
    <property type="entry name" value="PTP_cat"/>
</dbReference>
<evidence type="ECO:0000259" key="9">
    <source>
        <dbReference type="PROSITE" id="PS50056"/>
    </source>
</evidence>
<keyword evidence="3" id="KW-0378">Hydrolase</keyword>
<dbReference type="PRINTS" id="PR00700">
    <property type="entry name" value="PRTYPHPHTASE"/>
</dbReference>
<keyword evidence="7" id="KW-1133">Transmembrane helix</keyword>
<dbReference type="FunFam" id="3.90.190.10:FF:000102">
    <property type="entry name" value="Receptor-type tyrosine-protein phosphatase"/>
    <property type="match status" value="2"/>
</dbReference>
<keyword evidence="11" id="KW-1185">Reference proteome</keyword>
<dbReference type="PROSITE" id="PS50055">
    <property type="entry name" value="TYR_PHOSPHATASE_PTP"/>
    <property type="match status" value="2"/>
</dbReference>
<feature type="domain" description="Tyrosine specific protein phosphatases" evidence="9">
    <location>
        <begin position="720"/>
        <end position="794"/>
    </location>
</feature>
<reference evidence="10" key="1">
    <citation type="journal article" date="2019" name="bioRxiv">
        <title>The Genome of the Zebra Mussel, Dreissena polymorpha: A Resource for Invasive Species Research.</title>
        <authorList>
            <person name="McCartney M.A."/>
            <person name="Auch B."/>
            <person name="Kono T."/>
            <person name="Mallez S."/>
            <person name="Zhang Y."/>
            <person name="Obille A."/>
            <person name="Becker A."/>
            <person name="Abrahante J.E."/>
            <person name="Garbe J."/>
            <person name="Badalamenti J.P."/>
            <person name="Herman A."/>
            <person name="Mangelson H."/>
            <person name="Liachko I."/>
            <person name="Sullivan S."/>
            <person name="Sone E.D."/>
            <person name="Koren S."/>
            <person name="Silverstein K.A.T."/>
            <person name="Beckman K.B."/>
            <person name="Gohl D.M."/>
        </authorList>
    </citation>
    <scope>NUCLEOTIDE SEQUENCE</scope>
    <source>
        <strain evidence="10">Duluth1</strain>
        <tissue evidence="10">Whole animal</tissue>
    </source>
</reference>
<name>A0A9D4BXZ2_DREPO</name>
<feature type="region of interest" description="Disordered" evidence="6">
    <location>
        <begin position="843"/>
        <end position="874"/>
    </location>
</feature>
<evidence type="ECO:0000256" key="7">
    <source>
        <dbReference type="SAM" id="Phobius"/>
    </source>
</evidence>
<sequence length="1109" mass="123335">MCNQNTSTCSYGCKVGYYGDDCKRSCSSWCANKFCSTPYGICSPCMNGYTGYNCADQCAYGCLNNICGQNDRKCTNGCKIRFYGDSCESQCPPKCQSCLSAENCTACVSGYYGSKCESQCPDTCETCSNNGKCTICKSDFSHPNLDCQCSQRFCASGLCQSCTNSTYYLDGEACCPCSANCQDSVCKTALQCTHGCVDGYYGEVCDFKCSDRDFFCSVCILEANHLFACKTCKEGYFPGKNALCTKCSESCVDDPCNNSNGNCKHGCKQGFWSSKCDIACTNNCSVCDQNNGHCLQCSSPSMYGTDCNMLCSDTCVNASCLIDGTCTNGCIYDYYGPSCEKPCPTNCGHSDNKTRCSNATGLCLFGCNEGFKGEDCMEAPKFENSKDTLPVAAIGGGVAACVISALVVIIVLFIYFRRRRPGPKNETIPVASNNESNASAPMYALVTRREHPVSVYENTSSVKANNTTVQVQNPGYTKRHLEPVSPRDGTSITTEDSLEIDEWDSIARNNAVIFEENGGVYYNNSEKVKTLKISVAELYKFVMSKNMDYFKKEFEKLPYGLLKEYRVSQMKENIAKNRYKGIYPYDDCRVKVRGGDTDYINASFIDGYKRRNEYIATLGPMSKQLGNFATFWRMAWQHNVETIVMVTNLVEEGKDKCEKYWPSVDAPQMYDDIQVLCQSEHQYAEFTRRTFTVIKERQTRTLTQLHFTSWPDKDVPEDVSSIIEFRQNVLRAPATLEGPTIVHCSAGIGRTGTYIAIDILTKEGEAEGAIDIPGCVLNMRQNRPNMVQTAGQYAYLHHAVVHSLTFECQPVSSGKFQLYMDTTSKDKIRNIFHQLQETASCGSSDETEAVARNAKRTDKNRDGADIPGDEHRPKLYLNRKPGSTDYINAVFWNSFQKKNNYILAQTPLPNTVIDFLALLVQTNCACIVSLESGNMNAVDIGVYLPADNHVLKNGIFSVRCSKTDANEYRNKRMLTVEHRANQANESLSLTYLEFTDWNTEERIPNSPANFRRLIAEVDAVTANSSDRPVLIHCLDGASKCGLFCVVANLLQKMEMEHEVSVANAVRKVKTRRKGAIPNLEQFQFCHDCVLDYTQSFNIYSNIAAELSDC</sequence>
<dbReference type="InterPro" id="IPR000387">
    <property type="entry name" value="Tyr_Pase_dom"/>
</dbReference>
<feature type="transmembrane region" description="Helical" evidence="7">
    <location>
        <begin position="391"/>
        <end position="416"/>
    </location>
</feature>
<evidence type="ECO:0000256" key="3">
    <source>
        <dbReference type="ARBA" id="ARBA00022801"/>
    </source>
</evidence>
<comment type="catalytic activity">
    <reaction evidence="5">
        <text>O-phospho-L-tyrosyl-[protein] + H2O = L-tyrosyl-[protein] + phosphate</text>
        <dbReference type="Rhea" id="RHEA:10684"/>
        <dbReference type="Rhea" id="RHEA-COMP:10136"/>
        <dbReference type="Rhea" id="RHEA-COMP:20101"/>
        <dbReference type="ChEBI" id="CHEBI:15377"/>
        <dbReference type="ChEBI" id="CHEBI:43474"/>
        <dbReference type="ChEBI" id="CHEBI:46858"/>
        <dbReference type="ChEBI" id="CHEBI:61978"/>
        <dbReference type="EC" id="3.1.3.48"/>
    </reaction>
</comment>
<dbReference type="InterPro" id="IPR016130">
    <property type="entry name" value="Tyr_Pase_AS"/>
</dbReference>
<dbReference type="InterPro" id="IPR050348">
    <property type="entry name" value="Protein-Tyr_Phosphatase"/>
</dbReference>
<dbReference type="PROSITE" id="PS50056">
    <property type="entry name" value="TYR_PHOSPHATASE_2"/>
    <property type="match status" value="2"/>
</dbReference>
<keyword evidence="4" id="KW-0904">Protein phosphatase</keyword>
<keyword evidence="7" id="KW-0472">Membrane</keyword>
<dbReference type="Proteomes" id="UP000828390">
    <property type="component" value="Unassembled WGS sequence"/>
</dbReference>
<keyword evidence="7" id="KW-0812">Transmembrane</keyword>
<dbReference type="SMART" id="SM00404">
    <property type="entry name" value="PTPc_motif"/>
    <property type="match status" value="2"/>
</dbReference>
<evidence type="ECO:0000313" key="10">
    <source>
        <dbReference type="EMBL" id="KAH3713060.1"/>
    </source>
</evidence>
<evidence type="ECO:0000256" key="5">
    <source>
        <dbReference type="ARBA" id="ARBA00051722"/>
    </source>
</evidence>
<feature type="domain" description="Tyrosine-protein phosphatase" evidence="8">
    <location>
        <begin position="550"/>
        <end position="803"/>
    </location>
</feature>
<dbReference type="SMART" id="SM00194">
    <property type="entry name" value="PTPc"/>
    <property type="match status" value="2"/>
</dbReference>
<feature type="compositionally biased region" description="Basic and acidic residues" evidence="6">
    <location>
        <begin position="855"/>
        <end position="873"/>
    </location>
</feature>
<comment type="similarity">
    <text evidence="1">Belongs to the protein-tyrosine phosphatase family.</text>
</comment>
<dbReference type="AlphaFoldDB" id="A0A9D4BXZ2"/>
<organism evidence="10 11">
    <name type="scientific">Dreissena polymorpha</name>
    <name type="common">Zebra mussel</name>
    <name type="synonym">Mytilus polymorpha</name>
    <dbReference type="NCBI Taxonomy" id="45954"/>
    <lineage>
        <taxon>Eukaryota</taxon>
        <taxon>Metazoa</taxon>
        <taxon>Spiralia</taxon>
        <taxon>Lophotrochozoa</taxon>
        <taxon>Mollusca</taxon>
        <taxon>Bivalvia</taxon>
        <taxon>Autobranchia</taxon>
        <taxon>Heteroconchia</taxon>
        <taxon>Euheterodonta</taxon>
        <taxon>Imparidentia</taxon>
        <taxon>Neoheterodontei</taxon>
        <taxon>Myida</taxon>
        <taxon>Dreissenoidea</taxon>
        <taxon>Dreissenidae</taxon>
        <taxon>Dreissena</taxon>
    </lineage>
</organism>
<comment type="caution">
    <text evidence="10">The sequence shown here is derived from an EMBL/GenBank/DDBJ whole genome shotgun (WGS) entry which is preliminary data.</text>
</comment>
<dbReference type="EC" id="3.1.3.48" evidence="2"/>
<dbReference type="SUPFAM" id="SSF52799">
    <property type="entry name" value="(Phosphotyrosine protein) phosphatases II"/>
    <property type="match status" value="2"/>
</dbReference>
<dbReference type="PROSITE" id="PS00383">
    <property type="entry name" value="TYR_PHOSPHATASE_1"/>
    <property type="match status" value="1"/>
</dbReference>
<evidence type="ECO:0000256" key="6">
    <source>
        <dbReference type="SAM" id="MobiDB-lite"/>
    </source>
</evidence>
<dbReference type="EMBL" id="JAIWYP010000014">
    <property type="protein sequence ID" value="KAH3713060.1"/>
    <property type="molecule type" value="Genomic_DNA"/>
</dbReference>
<dbReference type="PANTHER" id="PTHR19134:SF562">
    <property type="entry name" value="PROTEIN-TYROSINE-PHOSPHATASE"/>
    <property type="match status" value="1"/>
</dbReference>
<feature type="domain" description="Tyrosine specific protein phosphatases" evidence="9">
    <location>
        <begin position="1008"/>
        <end position="1083"/>
    </location>
</feature>
<dbReference type="InterPro" id="IPR000742">
    <property type="entry name" value="EGF"/>
</dbReference>